<gene>
    <name evidence="1" type="ORF">DSM104329_04506</name>
</gene>
<protein>
    <recommendedName>
        <fullName evidence="3">Twin-arginine translocation signal domain-containing protein</fullName>
    </recommendedName>
</protein>
<evidence type="ECO:0000313" key="1">
    <source>
        <dbReference type="EMBL" id="UGS38084.1"/>
    </source>
</evidence>
<name>A0A9E7C2T2_9ACTN</name>
<evidence type="ECO:0000313" key="2">
    <source>
        <dbReference type="Proteomes" id="UP001162834"/>
    </source>
</evidence>
<evidence type="ECO:0008006" key="3">
    <source>
        <dbReference type="Google" id="ProtNLM"/>
    </source>
</evidence>
<dbReference type="EMBL" id="CP087164">
    <property type="protein sequence ID" value="UGS38084.1"/>
    <property type="molecule type" value="Genomic_DNA"/>
</dbReference>
<organism evidence="1 2">
    <name type="scientific">Capillimicrobium parvum</name>
    <dbReference type="NCBI Taxonomy" id="2884022"/>
    <lineage>
        <taxon>Bacteria</taxon>
        <taxon>Bacillati</taxon>
        <taxon>Actinomycetota</taxon>
        <taxon>Thermoleophilia</taxon>
        <taxon>Solirubrobacterales</taxon>
        <taxon>Capillimicrobiaceae</taxon>
        <taxon>Capillimicrobium</taxon>
    </lineage>
</organism>
<dbReference type="RefSeq" id="WP_259312116.1">
    <property type="nucleotide sequence ID" value="NZ_CP087164.1"/>
</dbReference>
<accession>A0A9E7C2T2</accession>
<dbReference type="KEGG" id="sbae:DSM104329_04506"/>
<reference evidence="1" key="1">
    <citation type="journal article" date="2022" name="Int. J. Syst. Evol. Microbiol.">
        <title>Pseudomonas aegrilactucae sp. nov. and Pseudomonas morbosilactucae sp. nov., pathogens causing bacterial rot of lettuce in Japan.</title>
        <authorList>
            <person name="Sawada H."/>
            <person name="Fujikawa T."/>
            <person name="Satou M."/>
        </authorList>
    </citation>
    <scope>NUCLEOTIDE SEQUENCE</scope>
    <source>
        <strain evidence="1">0166_1</strain>
    </source>
</reference>
<dbReference type="Proteomes" id="UP001162834">
    <property type="component" value="Chromosome"/>
</dbReference>
<sequence>MADGARRGLGALTEDLAARTSRRGLLARVGQAMLAGSAVGLVGRAIKPGEAEAYHFCGHIYTTGSCPHPTGLPRIDARGLPIRAKDGRPVDDLGRLVDAGGRPVGEDGRPLTDATGRPLPVATRTKVCSAAGDQFGFTPHIDGSWYRCCNGHVRKLVDCCTDGDRRINGDKALTGYCYRGRKVFCVMYFQTKVPC</sequence>
<keyword evidence="2" id="KW-1185">Reference proteome</keyword>
<proteinExistence type="predicted"/>
<dbReference type="AlphaFoldDB" id="A0A9E7C2T2"/>